<accession>A0A1T5DYQ5</accession>
<protein>
    <submittedName>
        <fullName evidence="1">CDP-Glycerol:Poly(Glycerophosphate) glycerophosphotransferase</fullName>
    </submittedName>
</protein>
<dbReference type="Pfam" id="PF04464">
    <property type="entry name" value="Glyphos_transf"/>
    <property type="match status" value="1"/>
</dbReference>
<dbReference type="EMBL" id="FUYR01000002">
    <property type="protein sequence ID" value="SKB76643.1"/>
    <property type="molecule type" value="Genomic_DNA"/>
</dbReference>
<dbReference type="InterPro" id="IPR043148">
    <property type="entry name" value="TagF_C"/>
</dbReference>
<dbReference type="GO" id="GO:0016020">
    <property type="term" value="C:membrane"/>
    <property type="evidence" value="ECO:0007669"/>
    <property type="project" value="InterPro"/>
</dbReference>
<dbReference type="GO" id="GO:0047355">
    <property type="term" value="F:CDP-glycerol glycerophosphotransferase activity"/>
    <property type="evidence" value="ECO:0007669"/>
    <property type="project" value="InterPro"/>
</dbReference>
<reference evidence="2" key="1">
    <citation type="submission" date="2017-02" db="EMBL/GenBank/DDBJ databases">
        <authorList>
            <person name="Varghese N."/>
            <person name="Submissions S."/>
        </authorList>
    </citation>
    <scope>NUCLEOTIDE SEQUENCE [LARGE SCALE GENOMIC DNA]</scope>
    <source>
        <strain evidence="2">DSM 22385</strain>
    </source>
</reference>
<keyword evidence="1" id="KW-0808">Transferase</keyword>
<dbReference type="OrthoDB" id="9780552at2"/>
<dbReference type="Proteomes" id="UP000189981">
    <property type="component" value="Unassembled WGS sequence"/>
</dbReference>
<dbReference type="InterPro" id="IPR007554">
    <property type="entry name" value="Glycerophosphate_synth"/>
</dbReference>
<dbReference type="STRING" id="572036.SAMN05661099_2736"/>
<sequence>MLAWFKRFSFEWTQKRAFQSYQSVNQEIIFYSESYNYWSHFEQIIRCLWEDHGQRIIYLTSEQTDPVFIKPPEGVTSFCIGKGSVRTSVFVELEGPLVIMTMPDLGVYYIKRSERVKHYAYIFHSINSCHMVYRPRAFDFYDSIFCAGPHQVREIQSLEKLNNLKPKKIIRQGYPRLEAIANDLDRHPSKSNNNSGPNSAIKVLIAPSWGKNALLERHGGNFIEPLLKAGFDVILRPHPETHKHSQHILKGIHARCHKYKNYTLETEVASTASLIEADIMISDYSGAAIEFAFSTQKPVLFVDVPKKINNANYTDHNIDPLEVFIRSEIGEVIPENMLYRMDHYITEAIRKRGTYTDKILQIRKEYIYNFGQSSRIAANELMNILANSTI</sequence>
<name>A0A1T5DYQ5_9SPHI</name>
<organism evidence="1 2">
    <name type="scientific">Daejeonella lutea</name>
    <dbReference type="NCBI Taxonomy" id="572036"/>
    <lineage>
        <taxon>Bacteria</taxon>
        <taxon>Pseudomonadati</taxon>
        <taxon>Bacteroidota</taxon>
        <taxon>Sphingobacteriia</taxon>
        <taxon>Sphingobacteriales</taxon>
        <taxon>Sphingobacteriaceae</taxon>
        <taxon>Daejeonella</taxon>
    </lineage>
</organism>
<dbReference type="Gene3D" id="3.40.50.12580">
    <property type="match status" value="1"/>
</dbReference>
<keyword evidence="2" id="KW-1185">Reference proteome</keyword>
<evidence type="ECO:0000313" key="1">
    <source>
        <dbReference type="EMBL" id="SKB76643.1"/>
    </source>
</evidence>
<dbReference type="AlphaFoldDB" id="A0A1T5DYQ5"/>
<proteinExistence type="predicted"/>
<gene>
    <name evidence="1" type="ORF">SAMN05661099_2736</name>
</gene>
<evidence type="ECO:0000313" key="2">
    <source>
        <dbReference type="Proteomes" id="UP000189981"/>
    </source>
</evidence>